<dbReference type="SMART" id="SM00854">
    <property type="entry name" value="PGA_cap"/>
    <property type="match status" value="1"/>
</dbReference>
<dbReference type="CDD" id="cd07381">
    <property type="entry name" value="MPP_CapA"/>
    <property type="match status" value="1"/>
</dbReference>
<dbReference type="PANTHER" id="PTHR33393">
    <property type="entry name" value="POLYGLUTAMINE SYNTHESIS ACCESSORY PROTEIN RV0574C-RELATED"/>
    <property type="match status" value="1"/>
</dbReference>
<dbReference type="PANTHER" id="PTHR33393:SF13">
    <property type="entry name" value="PGA BIOSYNTHESIS PROTEIN CAPA"/>
    <property type="match status" value="1"/>
</dbReference>
<accession>A0A2Y9BJX1</accession>
<evidence type="ECO:0000256" key="2">
    <source>
        <dbReference type="SAM" id="Phobius"/>
    </source>
</evidence>
<name>A0A2Y9BJX1_9FIRM</name>
<dbReference type="Pfam" id="PF09587">
    <property type="entry name" value="PGA_cap"/>
    <property type="match status" value="1"/>
</dbReference>
<gene>
    <name evidence="4" type="ORF">A8806_11188</name>
</gene>
<dbReference type="InterPro" id="IPR052169">
    <property type="entry name" value="CW_Biosynth-Accessory"/>
</dbReference>
<evidence type="ECO:0000259" key="3">
    <source>
        <dbReference type="SMART" id="SM00854"/>
    </source>
</evidence>
<sequence>MTFIPWYAMVLYIWFGFANEEAVNMGNDRYDAEVRRQRIEKRRKQVRQRMLMVIGGAVLILIVIISLCIAGVKRHSSKKQLAAGKEAVQACYDTFVKTLDGAVEASSATGKGEKGSFSDWFMEAYPEKKDAVLKAAQDGKISGEDIYAAVGETMHVVNDRYKGWLDDTKTAKKHGIYVKKGSSGKAAEVVVAGDICFAEDGFVLDHYDTVNDLSKCISPEILKITNDADVFYLNHEYCISERGEALEGKLYTFRAKPERMALLEEMGTDLVSLANNHVYDYGEDALLDTLDLLDEAKIPYVGGGRNIGEAKRPVYYVVNGVKIGFVAATNAEVVYYTPAAEEDSPGVLEAYDTAEYNRVIQDAAGQCDYLIAYIHWGPEDTNVYEQYQHDMGKEFLDAGADIVVGGHPHVLQGMEYIDGKPVIYSMGDFWFNDETKYTGLLKLDINDKGLKEMSFVPCLQTEYTTQYIKDKDEQTEFYEFFNGLSPNAELNDKGVFKEVEKKDE</sequence>
<comment type="similarity">
    <text evidence="1">Belongs to the CapA family.</text>
</comment>
<keyword evidence="2" id="KW-0812">Transmembrane</keyword>
<dbReference type="AlphaFoldDB" id="A0A2Y9BJX1"/>
<dbReference type="EMBL" id="QGDL01000011">
    <property type="protein sequence ID" value="PWJ27652.1"/>
    <property type="molecule type" value="Genomic_DNA"/>
</dbReference>
<dbReference type="InterPro" id="IPR029052">
    <property type="entry name" value="Metallo-depent_PP-like"/>
</dbReference>
<feature type="domain" description="Capsule synthesis protein CapA" evidence="3">
    <location>
        <begin position="188"/>
        <end position="433"/>
    </location>
</feature>
<dbReference type="SUPFAM" id="SSF56300">
    <property type="entry name" value="Metallo-dependent phosphatases"/>
    <property type="match status" value="1"/>
</dbReference>
<reference evidence="4 5" key="1">
    <citation type="submission" date="2018-05" db="EMBL/GenBank/DDBJ databases">
        <title>The Hungate 1000. A catalogue of reference genomes from the rumen microbiome.</title>
        <authorList>
            <person name="Kelly W."/>
        </authorList>
    </citation>
    <scope>NUCLEOTIDE SEQUENCE [LARGE SCALE GENOMIC DNA]</scope>
    <source>
        <strain evidence="4 5">NLAE-zl-C242</strain>
    </source>
</reference>
<keyword evidence="2" id="KW-0472">Membrane</keyword>
<evidence type="ECO:0000256" key="1">
    <source>
        <dbReference type="ARBA" id="ARBA00005662"/>
    </source>
</evidence>
<feature type="transmembrane region" description="Helical" evidence="2">
    <location>
        <begin position="51"/>
        <end position="72"/>
    </location>
</feature>
<comment type="caution">
    <text evidence="4">The sequence shown here is derived from an EMBL/GenBank/DDBJ whole genome shotgun (WGS) entry which is preliminary data.</text>
</comment>
<evidence type="ECO:0000313" key="4">
    <source>
        <dbReference type="EMBL" id="PWJ27652.1"/>
    </source>
</evidence>
<organism evidence="4 5">
    <name type="scientific">Faecalicatena orotica</name>
    <dbReference type="NCBI Taxonomy" id="1544"/>
    <lineage>
        <taxon>Bacteria</taxon>
        <taxon>Bacillati</taxon>
        <taxon>Bacillota</taxon>
        <taxon>Clostridia</taxon>
        <taxon>Lachnospirales</taxon>
        <taxon>Lachnospiraceae</taxon>
        <taxon>Faecalicatena</taxon>
    </lineage>
</organism>
<dbReference type="Gene3D" id="3.60.21.10">
    <property type="match status" value="1"/>
</dbReference>
<proteinExistence type="inferred from homology"/>
<evidence type="ECO:0000313" key="5">
    <source>
        <dbReference type="Proteomes" id="UP000245845"/>
    </source>
</evidence>
<dbReference type="Proteomes" id="UP000245845">
    <property type="component" value="Unassembled WGS sequence"/>
</dbReference>
<dbReference type="InterPro" id="IPR019079">
    <property type="entry name" value="Capsule_synth_CapA"/>
</dbReference>
<protein>
    <submittedName>
        <fullName evidence="4">Poly-gamma-glutamate synthesis protein (Capsule biosynthesis protein)</fullName>
    </submittedName>
</protein>
<keyword evidence="2" id="KW-1133">Transmembrane helix</keyword>
<keyword evidence="5" id="KW-1185">Reference proteome</keyword>